<keyword evidence="6" id="KW-0418">Kinase</keyword>
<dbReference type="InterPro" id="IPR005467">
    <property type="entry name" value="His_kinase_dom"/>
</dbReference>
<comment type="caution">
    <text evidence="17">The sequence shown here is derived from an EMBL/GenBank/DDBJ whole genome shotgun (WGS) entry which is preliminary data.</text>
</comment>
<evidence type="ECO:0000313" key="18">
    <source>
        <dbReference type="Proteomes" id="UP000197535"/>
    </source>
</evidence>
<dbReference type="Pfam" id="PF00072">
    <property type="entry name" value="Response_reg"/>
    <property type="match status" value="2"/>
</dbReference>
<dbReference type="InterPro" id="IPR011006">
    <property type="entry name" value="CheY-like_superfamily"/>
</dbReference>
<dbReference type="CDD" id="cd16922">
    <property type="entry name" value="HATPase_EvgS-ArcB-TorS-like"/>
    <property type="match status" value="1"/>
</dbReference>
<dbReference type="Pfam" id="PF02518">
    <property type="entry name" value="HATPase_c"/>
    <property type="match status" value="1"/>
</dbReference>
<evidence type="ECO:0000259" key="14">
    <source>
        <dbReference type="PROSITE" id="PS50109"/>
    </source>
</evidence>
<dbReference type="SUPFAM" id="SSF55874">
    <property type="entry name" value="ATPase domain of HSP90 chaperone/DNA topoisomerase II/histidine kinase"/>
    <property type="match status" value="1"/>
</dbReference>
<dbReference type="Pfam" id="PF00512">
    <property type="entry name" value="HisKA"/>
    <property type="match status" value="1"/>
</dbReference>
<evidence type="ECO:0000256" key="10">
    <source>
        <dbReference type="ARBA" id="ARBA00070152"/>
    </source>
</evidence>
<dbReference type="SMART" id="SM00448">
    <property type="entry name" value="REC"/>
    <property type="match status" value="2"/>
</dbReference>
<evidence type="ECO:0000256" key="11">
    <source>
        <dbReference type="PROSITE-ProRule" id="PRU00110"/>
    </source>
</evidence>
<keyword evidence="8" id="KW-0843">Virulence</keyword>
<dbReference type="SMART" id="SM00388">
    <property type="entry name" value="HisKA"/>
    <property type="match status" value="1"/>
</dbReference>
<evidence type="ECO:0000256" key="13">
    <source>
        <dbReference type="SAM" id="Coils"/>
    </source>
</evidence>
<dbReference type="SUPFAM" id="SSF47384">
    <property type="entry name" value="Homodimeric domain of signal transducing histidine kinase"/>
    <property type="match status" value="1"/>
</dbReference>
<comment type="catalytic activity">
    <reaction evidence="1">
        <text>ATP + protein L-histidine = ADP + protein N-phospho-L-histidine.</text>
        <dbReference type="EC" id="2.7.13.3"/>
    </reaction>
</comment>
<accession>A0A254T6L0</accession>
<dbReference type="SUPFAM" id="SSF55781">
    <property type="entry name" value="GAF domain-like"/>
    <property type="match status" value="1"/>
</dbReference>
<feature type="domain" description="Histidine kinase" evidence="14">
    <location>
        <begin position="300"/>
        <end position="521"/>
    </location>
</feature>
<dbReference type="Gene3D" id="3.40.50.2300">
    <property type="match status" value="2"/>
</dbReference>
<dbReference type="InterPro" id="IPR003018">
    <property type="entry name" value="GAF"/>
</dbReference>
<keyword evidence="18" id="KW-1185">Reference proteome</keyword>
<dbReference type="GO" id="GO:0005886">
    <property type="term" value="C:plasma membrane"/>
    <property type="evidence" value="ECO:0007669"/>
    <property type="project" value="UniProtKB-SubCell"/>
</dbReference>
<dbReference type="PANTHER" id="PTHR45339">
    <property type="entry name" value="HYBRID SIGNAL TRANSDUCTION HISTIDINE KINASE J"/>
    <property type="match status" value="1"/>
</dbReference>
<feature type="domain" description="Response regulatory" evidence="15">
    <location>
        <begin position="681"/>
        <end position="799"/>
    </location>
</feature>
<evidence type="ECO:0000256" key="6">
    <source>
        <dbReference type="ARBA" id="ARBA00022777"/>
    </source>
</evidence>
<comment type="function">
    <text evidence="9">Member of the two-component regulatory system BvgS/BvgA. Phosphorylates BvgA via a four-step phosphorelay in response to environmental signals.</text>
</comment>
<dbReference type="PROSITE" id="PS50894">
    <property type="entry name" value="HPT"/>
    <property type="match status" value="1"/>
</dbReference>
<evidence type="ECO:0000259" key="15">
    <source>
        <dbReference type="PROSITE" id="PS50110"/>
    </source>
</evidence>
<keyword evidence="3 12" id="KW-0597">Phosphoprotein</keyword>
<evidence type="ECO:0000313" key="17">
    <source>
        <dbReference type="EMBL" id="OWW18286.1"/>
    </source>
</evidence>
<dbReference type="Proteomes" id="UP000197535">
    <property type="component" value="Unassembled WGS sequence"/>
</dbReference>
<dbReference type="Gene3D" id="3.30.450.40">
    <property type="match status" value="1"/>
</dbReference>
<dbReference type="FunFam" id="3.30.565.10:FF:000010">
    <property type="entry name" value="Sensor histidine kinase RcsC"/>
    <property type="match status" value="1"/>
</dbReference>
<dbReference type="InterPro" id="IPR029016">
    <property type="entry name" value="GAF-like_dom_sf"/>
</dbReference>
<evidence type="ECO:0000256" key="2">
    <source>
        <dbReference type="ARBA" id="ARBA00012438"/>
    </source>
</evidence>
<evidence type="ECO:0000256" key="12">
    <source>
        <dbReference type="PROSITE-ProRule" id="PRU00169"/>
    </source>
</evidence>
<dbReference type="InterPro" id="IPR003594">
    <property type="entry name" value="HATPase_dom"/>
</dbReference>
<dbReference type="CDD" id="cd00082">
    <property type="entry name" value="HisKA"/>
    <property type="match status" value="1"/>
</dbReference>
<dbReference type="PANTHER" id="PTHR45339:SF5">
    <property type="entry name" value="HISTIDINE KINASE"/>
    <property type="match status" value="1"/>
</dbReference>
<evidence type="ECO:0000256" key="8">
    <source>
        <dbReference type="ARBA" id="ARBA00023026"/>
    </source>
</evidence>
<gene>
    <name evidence="17" type="ORF">AYR66_02170</name>
</gene>
<dbReference type="CDD" id="cd17546">
    <property type="entry name" value="REC_hyHK_CKI1_RcsC-like"/>
    <property type="match status" value="2"/>
</dbReference>
<dbReference type="Pfam" id="PF01627">
    <property type="entry name" value="Hpt"/>
    <property type="match status" value="1"/>
</dbReference>
<feature type="modified residue" description="Phosphohistidine" evidence="11">
    <location>
        <position position="876"/>
    </location>
</feature>
<organism evidence="17 18">
    <name type="scientific">Noviherbaspirillum denitrificans</name>
    <dbReference type="NCBI Taxonomy" id="1968433"/>
    <lineage>
        <taxon>Bacteria</taxon>
        <taxon>Pseudomonadati</taxon>
        <taxon>Pseudomonadota</taxon>
        <taxon>Betaproteobacteria</taxon>
        <taxon>Burkholderiales</taxon>
        <taxon>Oxalobacteraceae</taxon>
        <taxon>Noviherbaspirillum</taxon>
    </lineage>
</organism>
<sequence>MSTAPASFQLENMPCVESIVQIDNKSSELLDCSERNIPHRFSSQESRSSLLRRRIRRALSTFEDTLGQVLHMLNPGRRQARLTRHLRLLCDCNFAMVRATTETRLFDDLCRLAVESGCYRMAWVGVAKSAGVNTVASVSQFGCGDDCTECVAPPSSGAQDTGCRMAEAAMETGSAQINRKHLSPSIMAPLCRAAVKQACQASAAFPFTIENQVRGVLILHSAEPESFGVEEMRLLEELASNLSCALNSLRVRNELEGNRRRLEQRVDERTRRIAALNGLLVAKALDAEAANDAKSAFLATMSHEIRTPLNAVVGLSGLLADSSLDRRQREYADKLQLSAQALRLLVDDILDFSKIEAGALQLEHAPFSLNAVVRTTTAILAAGVRDKPVEALFDLAHDMPDALTGDAVRLQQILLNLISNAVKFTETGEIVVSVHCVAREAGSVTLHFSVRDTGVGIPPEQLDQIFDAFTQADSSTTRRHGGTGLGLAISARLAALMGGQIRVESTPGRGSEFHFVLKFTLADCDAPAAEKLPQGLSVLIIDDHPLARDILQRTCTAFGWQATALDSGLAGLDELRRSAAENRDYDLMLLDWHMPGMDGVEMLKQAYAASDVGLPQVILMPSVWELAQAAAASDELYLDGILAKPMTPETLIEAVRRTHAGEFTGILLPEEKTDRRLAGMRLLVAEDNAINQQVVEQVLIRAGAEVKIVANGLAAVDALRASGTEFDVILMDIQMPVMDGYTATRIIREEMGRYDLPIVALTARALQEDREKTRAVGMVGHLVKPIDIDVFLDIMAGGREAPEQPCSRRHEAADGTSTTIDRPIVDVVSALKAFGRDKKKYGDLLRDFLAAHQDDVNNARRRFSTNDLKGAGEVLHGLCGLGHLLQAPQLANLAGATEAAIRQGRTEAVLPLLDELQLAMNALGEFIEQFDAGESEV</sequence>
<evidence type="ECO:0000256" key="4">
    <source>
        <dbReference type="ARBA" id="ARBA00022679"/>
    </source>
</evidence>
<keyword evidence="13" id="KW-0175">Coiled coil</keyword>
<keyword evidence="5" id="KW-0732">Signal</keyword>
<feature type="domain" description="Response regulatory" evidence="15">
    <location>
        <begin position="537"/>
        <end position="659"/>
    </location>
</feature>
<reference evidence="17 18" key="1">
    <citation type="submission" date="2016-02" db="EMBL/GenBank/DDBJ databases">
        <authorList>
            <person name="Wen L."/>
            <person name="He K."/>
            <person name="Yang H."/>
        </authorList>
    </citation>
    <scope>NUCLEOTIDE SEQUENCE [LARGE SCALE GENOMIC DNA]</scope>
    <source>
        <strain evidence="17 18">TSA40</strain>
    </source>
</reference>
<evidence type="ECO:0000259" key="16">
    <source>
        <dbReference type="PROSITE" id="PS50894"/>
    </source>
</evidence>
<dbReference type="InterPro" id="IPR001789">
    <property type="entry name" value="Sig_transdc_resp-reg_receiver"/>
</dbReference>
<dbReference type="SUPFAM" id="SSF47226">
    <property type="entry name" value="Histidine-containing phosphotransfer domain, HPT domain"/>
    <property type="match status" value="1"/>
</dbReference>
<evidence type="ECO:0000256" key="7">
    <source>
        <dbReference type="ARBA" id="ARBA00023012"/>
    </source>
</evidence>
<dbReference type="InterPro" id="IPR008207">
    <property type="entry name" value="Sig_transdc_His_kin_Hpt_dom"/>
</dbReference>
<dbReference type="EMBL" id="LSTO01000012">
    <property type="protein sequence ID" value="OWW18286.1"/>
    <property type="molecule type" value="Genomic_DNA"/>
</dbReference>
<dbReference type="PROSITE" id="PS50109">
    <property type="entry name" value="HIS_KIN"/>
    <property type="match status" value="1"/>
</dbReference>
<dbReference type="GO" id="GO:0005524">
    <property type="term" value="F:ATP binding"/>
    <property type="evidence" value="ECO:0007669"/>
    <property type="project" value="UniProtKB-KW"/>
</dbReference>
<keyword evidence="7" id="KW-0902">Two-component regulatory system</keyword>
<feature type="modified residue" description="4-aspartylphosphate" evidence="12">
    <location>
        <position position="732"/>
    </location>
</feature>
<protein>
    <recommendedName>
        <fullName evidence="10">Virulence sensor protein BvgS</fullName>
        <ecNumber evidence="2">2.7.13.3</ecNumber>
    </recommendedName>
</protein>
<evidence type="ECO:0000256" key="1">
    <source>
        <dbReference type="ARBA" id="ARBA00000085"/>
    </source>
</evidence>
<dbReference type="EC" id="2.7.13.3" evidence="2"/>
<feature type="domain" description="HPt" evidence="16">
    <location>
        <begin position="837"/>
        <end position="933"/>
    </location>
</feature>
<dbReference type="GO" id="GO:0000155">
    <property type="term" value="F:phosphorelay sensor kinase activity"/>
    <property type="evidence" value="ECO:0007669"/>
    <property type="project" value="InterPro"/>
</dbReference>
<dbReference type="Gene3D" id="1.20.120.160">
    <property type="entry name" value="HPT domain"/>
    <property type="match status" value="1"/>
</dbReference>
<dbReference type="PROSITE" id="PS50110">
    <property type="entry name" value="RESPONSE_REGULATORY"/>
    <property type="match status" value="2"/>
</dbReference>
<dbReference type="InterPro" id="IPR036890">
    <property type="entry name" value="HATPase_C_sf"/>
</dbReference>
<dbReference type="InterPro" id="IPR036641">
    <property type="entry name" value="HPT_dom_sf"/>
</dbReference>
<dbReference type="SUPFAM" id="SSF52172">
    <property type="entry name" value="CheY-like"/>
    <property type="match status" value="2"/>
</dbReference>
<proteinExistence type="predicted"/>
<dbReference type="Gene3D" id="1.10.287.130">
    <property type="match status" value="1"/>
</dbReference>
<evidence type="ECO:0000256" key="3">
    <source>
        <dbReference type="ARBA" id="ARBA00022553"/>
    </source>
</evidence>
<feature type="modified residue" description="4-aspartylphosphate" evidence="12">
    <location>
        <position position="591"/>
    </location>
</feature>
<feature type="coiled-coil region" evidence="13">
    <location>
        <begin position="252"/>
        <end position="279"/>
    </location>
</feature>
<keyword evidence="4" id="KW-0808">Transferase</keyword>
<dbReference type="InterPro" id="IPR036097">
    <property type="entry name" value="HisK_dim/P_sf"/>
</dbReference>
<dbReference type="SMART" id="SM00387">
    <property type="entry name" value="HATPase_c"/>
    <property type="match status" value="1"/>
</dbReference>
<dbReference type="AlphaFoldDB" id="A0A254T6L0"/>
<name>A0A254T6L0_9BURK</name>
<dbReference type="Gene3D" id="3.30.565.10">
    <property type="entry name" value="Histidine kinase-like ATPase, C-terminal domain"/>
    <property type="match status" value="1"/>
</dbReference>
<dbReference type="PRINTS" id="PR00344">
    <property type="entry name" value="BCTRLSENSOR"/>
</dbReference>
<dbReference type="Pfam" id="PF13185">
    <property type="entry name" value="GAF_2"/>
    <property type="match status" value="1"/>
</dbReference>
<evidence type="ECO:0000256" key="9">
    <source>
        <dbReference type="ARBA" id="ARBA00058004"/>
    </source>
</evidence>
<dbReference type="InterPro" id="IPR003661">
    <property type="entry name" value="HisK_dim/P_dom"/>
</dbReference>
<evidence type="ECO:0000256" key="5">
    <source>
        <dbReference type="ARBA" id="ARBA00022729"/>
    </source>
</evidence>
<dbReference type="InterPro" id="IPR004358">
    <property type="entry name" value="Sig_transdc_His_kin-like_C"/>
</dbReference>